<dbReference type="AlphaFoldDB" id="A0AAW7X663"/>
<dbReference type="InterPro" id="IPR025362">
    <property type="entry name" value="DUF4266"/>
</dbReference>
<reference evidence="2" key="1">
    <citation type="submission" date="2023-07" db="EMBL/GenBank/DDBJ databases">
        <title>Genome content predicts the carbon catabolic preferences of heterotrophic bacteria.</title>
        <authorList>
            <person name="Gralka M."/>
        </authorList>
    </citation>
    <scope>NUCLEOTIDE SEQUENCE</scope>
    <source>
        <strain evidence="2">I3M17_2</strain>
    </source>
</reference>
<dbReference type="EMBL" id="JAUOPB010000007">
    <property type="protein sequence ID" value="MDO6422889.1"/>
    <property type="molecule type" value="Genomic_DNA"/>
</dbReference>
<accession>A0AAW7X663</accession>
<organism evidence="2 3">
    <name type="scientific">Saccharophagus degradans</name>
    <dbReference type="NCBI Taxonomy" id="86304"/>
    <lineage>
        <taxon>Bacteria</taxon>
        <taxon>Pseudomonadati</taxon>
        <taxon>Pseudomonadota</taxon>
        <taxon>Gammaproteobacteria</taxon>
        <taxon>Cellvibrionales</taxon>
        <taxon>Cellvibrionaceae</taxon>
        <taxon>Saccharophagus</taxon>
    </lineage>
</organism>
<evidence type="ECO:0000313" key="3">
    <source>
        <dbReference type="Proteomes" id="UP001169760"/>
    </source>
</evidence>
<protein>
    <submittedName>
        <fullName evidence="2">DUF4266 domain-containing protein</fullName>
    </submittedName>
</protein>
<dbReference type="RefSeq" id="WP_216062914.1">
    <property type="nucleotide sequence ID" value="NZ_CP123764.1"/>
</dbReference>
<proteinExistence type="predicted"/>
<comment type="caution">
    <text evidence="2">The sequence shown here is derived from an EMBL/GenBank/DDBJ whole genome shotgun (WGS) entry which is preliminary data.</text>
</comment>
<dbReference type="PROSITE" id="PS51257">
    <property type="entry name" value="PROKAR_LIPOPROTEIN"/>
    <property type="match status" value="1"/>
</dbReference>
<dbReference type="Pfam" id="PF14086">
    <property type="entry name" value="DUF4266"/>
    <property type="match status" value="1"/>
</dbReference>
<sequence length="77" mass="8369">MKITRTRIILILFLMLPIFTSGCSKMGVKPWQKGTIAKESMQLDHSRLQSAFDDHIYYARESSTGGSGLGGGGCGCN</sequence>
<gene>
    <name evidence="2" type="ORF">Q4521_10430</name>
</gene>
<feature type="domain" description="DUF4266" evidence="1">
    <location>
        <begin position="28"/>
        <end position="77"/>
    </location>
</feature>
<evidence type="ECO:0000259" key="1">
    <source>
        <dbReference type="Pfam" id="PF14086"/>
    </source>
</evidence>
<dbReference type="Proteomes" id="UP001169760">
    <property type="component" value="Unassembled WGS sequence"/>
</dbReference>
<name>A0AAW7X663_9GAMM</name>
<evidence type="ECO:0000313" key="2">
    <source>
        <dbReference type="EMBL" id="MDO6422889.1"/>
    </source>
</evidence>